<dbReference type="PANTHER" id="PTHR15909:SF0">
    <property type="entry name" value="LARGE RIBOSOMAL SUBUNIT PROTEIN BL35M"/>
    <property type="match status" value="1"/>
</dbReference>
<evidence type="ECO:0000313" key="1">
    <source>
        <dbReference type="EMBL" id="OWA49879.1"/>
    </source>
</evidence>
<name>A0A9X6RJH1_HYPEX</name>
<organism evidence="1 2">
    <name type="scientific">Hypsibius exemplaris</name>
    <name type="common">Freshwater tardigrade</name>
    <dbReference type="NCBI Taxonomy" id="2072580"/>
    <lineage>
        <taxon>Eukaryota</taxon>
        <taxon>Metazoa</taxon>
        <taxon>Ecdysozoa</taxon>
        <taxon>Tardigrada</taxon>
        <taxon>Eutardigrada</taxon>
        <taxon>Parachela</taxon>
        <taxon>Hypsibioidea</taxon>
        <taxon>Hypsibiidae</taxon>
        <taxon>Hypsibius</taxon>
    </lineage>
</organism>
<dbReference type="SUPFAM" id="SSF143034">
    <property type="entry name" value="L35p-like"/>
    <property type="match status" value="1"/>
</dbReference>
<accession>A0A9X6RJH1</accession>
<gene>
    <name evidence="1" type="ORF">BV898_14415</name>
</gene>
<dbReference type="Proteomes" id="UP000192578">
    <property type="component" value="Unassembled WGS sequence"/>
</dbReference>
<dbReference type="InterPro" id="IPR037229">
    <property type="entry name" value="Ribosomal_bL35_sf"/>
</dbReference>
<dbReference type="EMBL" id="MTYJ01000176">
    <property type="protein sequence ID" value="OWA49879.1"/>
    <property type="molecule type" value="Genomic_DNA"/>
</dbReference>
<dbReference type="GO" id="GO:0005840">
    <property type="term" value="C:ribosome"/>
    <property type="evidence" value="ECO:0007669"/>
    <property type="project" value="UniProtKB-KW"/>
</dbReference>
<dbReference type="GO" id="GO:1990904">
    <property type="term" value="C:ribonucleoprotein complex"/>
    <property type="evidence" value="ECO:0007669"/>
    <property type="project" value="UniProtKB-KW"/>
</dbReference>
<evidence type="ECO:0008006" key="3">
    <source>
        <dbReference type="Google" id="ProtNLM"/>
    </source>
</evidence>
<dbReference type="GO" id="GO:0005739">
    <property type="term" value="C:mitochondrion"/>
    <property type="evidence" value="ECO:0007669"/>
    <property type="project" value="UniProtKB-SubCell"/>
</dbReference>
<dbReference type="OrthoDB" id="5847109at2759"/>
<comment type="caution">
    <text evidence="1">The sequence shown here is derived from an EMBL/GenBank/DDBJ whole genome shotgun (WGS) entry which is preliminary data.</text>
</comment>
<evidence type="ECO:0000313" key="2">
    <source>
        <dbReference type="Proteomes" id="UP000192578"/>
    </source>
</evidence>
<keyword evidence="2" id="KW-1185">Reference proteome</keyword>
<dbReference type="AlphaFoldDB" id="A0A9X6RJH1"/>
<sequence>MWRATLGRIAGGLLPGLRAAPANCKPSTPHLVTQLAINPAVSAILPANISAAPFSTLLSRGGGSSILLQRLAINRMEPAAGTPTPTAASVIVPQRNFTKMRMSDGKKVSDPFVLQRFYRLAWGGWIKRIAGCNKRVWQKSRRERRRREQHVFVSGHFCKMFDHMVTRDYRREKYYVDDIYEPYHRRNNLTHPYFVPQQERLYTKMTFPELSATALAARKTLDNAFQALLAIVVVIHFDCINSNAFRLIQIVAVVISIALNLRLGDFFTTGVVKYLSAQLLILPDLSLMGGILGGNVRSSCCAADWVFNARTDSKA</sequence>
<dbReference type="PANTHER" id="PTHR15909">
    <property type="entry name" value="39S RIBOSOMAL PROTEIN L35, MITOCHONDRIAL"/>
    <property type="match status" value="1"/>
</dbReference>
<proteinExistence type="predicted"/>
<protein>
    <recommendedName>
        <fullName evidence="3">39S ribosomal protein L35, mitochondrial</fullName>
    </recommendedName>
</protein>
<reference evidence="2" key="1">
    <citation type="submission" date="2017-01" db="EMBL/GenBank/DDBJ databases">
        <title>Comparative genomics of anhydrobiosis in the tardigrade Hypsibius dujardini.</title>
        <authorList>
            <person name="Yoshida Y."/>
            <person name="Koutsovoulos G."/>
            <person name="Laetsch D."/>
            <person name="Stevens L."/>
            <person name="Kumar S."/>
            <person name="Horikawa D."/>
            <person name="Ishino K."/>
            <person name="Komine S."/>
            <person name="Tomita M."/>
            <person name="Blaxter M."/>
            <person name="Arakawa K."/>
        </authorList>
    </citation>
    <scope>NUCLEOTIDE SEQUENCE [LARGE SCALE GENOMIC DNA]</scope>
    <source>
        <strain evidence="2">Z151</strain>
    </source>
</reference>
<dbReference type="InterPro" id="IPR019338">
    <property type="entry name" value="Ribosomal_bL35m"/>
</dbReference>